<reference evidence="1 2" key="1">
    <citation type="journal article" date="2013" name="ISME J.">
        <title>Comparative genomics of pathogenic lineages of Vibrio nigripulchritudo identifies virulence-associated traits.</title>
        <authorList>
            <person name="Goudenege D."/>
            <person name="Labreuche Y."/>
            <person name="Krin E."/>
            <person name="Ansquer D."/>
            <person name="Mangenot S."/>
            <person name="Calteau A."/>
            <person name="Medigue C."/>
            <person name="Mazel D."/>
            <person name="Polz M.F."/>
            <person name="Le Roux F."/>
        </authorList>
    </citation>
    <scope>NUCLEOTIDE SEQUENCE [LARGE SCALE GENOMIC DNA]</scope>
    <source>
        <strain evidence="1 2">SOn1</strain>
    </source>
</reference>
<comment type="caution">
    <text evidence="1">The sequence shown here is derived from an EMBL/GenBank/DDBJ whole genome shotgun (WGS) entry which is preliminary data.</text>
</comment>
<dbReference type="Proteomes" id="UP000018211">
    <property type="component" value="Unassembled WGS sequence"/>
</dbReference>
<protein>
    <submittedName>
        <fullName evidence="1">Uncharacterized protein</fullName>
    </submittedName>
</protein>
<accession>A0AAV2VSM5</accession>
<proteinExistence type="predicted"/>
<dbReference type="AlphaFoldDB" id="A0AAV2VSM5"/>
<sequence length="38" mass="4461">MRIILNILLTMKMRMTIVYLSAGRRKQFVPNKPILNSV</sequence>
<evidence type="ECO:0000313" key="2">
    <source>
        <dbReference type="Proteomes" id="UP000018211"/>
    </source>
</evidence>
<evidence type="ECO:0000313" key="1">
    <source>
        <dbReference type="EMBL" id="CCO47405.1"/>
    </source>
</evidence>
<dbReference type="EMBL" id="CAOF01000120">
    <property type="protein sequence ID" value="CCO47405.1"/>
    <property type="molecule type" value="Genomic_DNA"/>
</dbReference>
<gene>
    <name evidence="1" type="ORF">VIBNISOn1_30099</name>
</gene>
<organism evidence="1 2">
    <name type="scientific">Vibrio nigripulchritudo SOn1</name>
    <dbReference type="NCBI Taxonomy" id="1238450"/>
    <lineage>
        <taxon>Bacteria</taxon>
        <taxon>Pseudomonadati</taxon>
        <taxon>Pseudomonadota</taxon>
        <taxon>Gammaproteobacteria</taxon>
        <taxon>Vibrionales</taxon>
        <taxon>Vibrionaceae</taxon>
        <taxon>Vibrio</taxon>
    </lineage>
</organism>
<name>A0AAV2VSM5_9VIBR</name>